<dbReference type="EMBL" id="CP051685">
    <property type="protein sequence ID" value="QJE02461.1"/>
    <property type="molecule type" value="Genomic_DNA"/>
</dbReference>
<gene>
    <name evidence="1" type="ORF">HH212_22560</name>
</gene>
<dbReference type="SUPFAM" id="SSF69279">
    <property type="entry name" value="Phage tail proteins"/>
    <property type="match status" value="1"/>
</dbReference>
<dbReference type="Pfam" id="PF05954">
    <property type="entry name" value="Phage_GPD"/>
    <property type="match status" value="1"/>
</dbReference>
<sequence>MGTFSPQLAILLQDPQHRRILRMSFPHGDGPQAMMLANRLDASEGLSRDFEYVVDVLSDDARIPLEHVLGKMVTIELVRGDGSLRYFNGYAFEFRFDRTDGGYAFYRLVLRPWLAYLKLRRDNFVFHESTLRRQTELVFADYTTHADWDARIRGNDPKFTMACQFGESDHNYLNRRWEAAGWYFWYEHGPAGHKLVLSDDSFGAQPVDGTAPEVRFQKHGGSVEEEGISAWSPVRRIVAGQTVLSSFDFKHPVPATFDTPSIVDQGNVLHVEVA</sequence>
<reference evidence="1 2" key="1">
    <citation type="submission" date="2020-04" db="EMBL/GenBank/DDBJ databases">
        <title>Genome sequencing of novel species.</title>
        <authorList>
            <person name="Heo J."/>
            <person name="Kim S.-J."/>
            <person name="Kim J.-S."/>
            <person name="Hong S.-B."/>
            <person name="Kwon S.-W."/>
        </authorList>
    </citation>
    <scope>NUCLEOTIDE SEQUENCE [LARGE SCALE GENOMIC DNA]</scope>
    <source>
        <strain evidence="1 2">GN2-R2</strain>
    </source>
</reference>
<accession>A0A7Z2VZS3</accession>
<dbReference type="AlphaFoldDB" id="A0A7Z2VZS3"/>
<evidence type="ECO:0000313" key="2">
    <source>
        <dbReference type="Proteomes" id="UP000502415"/>
    </source>
</evidence>
<dbReference type="Proteomes" id="UP000502415">
    <property type="component" value="Chromosome"/>
</dbReference>
<evidence type="ECO:0000313" key="1">
    <source>
        <dbReference type="EMBL" id="QJE02461.1"/>
    </source>
</evidence>
<dbReference type="InterPro" id="IPR006533">
    <property type="entry name" value="T6SS_Vgr_RhsGE"/>
</dbReference>
<proteinExistence type="predicted"/>
<keyword evidence="2" id="KW-1185">Reference proteome</keyword>
<dbReference type="Gene3D" id="2.30.110.50">
    <property type="match status" value="1"/>
</dbReference>
<protein>
    <submittedName>
        <fullName evidence="1">Type VI secretion system tip protein VgrG</fullName>
    </submittedName>
</protein>
<dbReference type="RefSeq" id="WP_170204548.1">
    <property type="nucleotide sequence ID" value="NZ_CP051685.1"/>
</dbReference>
<organism evidence="1 2">
    <name type="scientific">Massilia forsythiae</name>
    <dbReference type="NCBI Taxonomy" id="2728020"/>
    <lineage>
        <taxon>Bacteria</taxon>
        <taxon>Pseudomonadati</taxon>
        <taxon>Pseudomonadota</taxon>
        <taxon>Betaproteobacteria</taxon>
        <taxon>Burkholderiales</taxon>
        <taxon>Oxalobacteraceae</taxon>
        <taxon>Telluria group</taxon>
        <taxon>Massilia</taxon>
    </lineage>
</organism>
<dbReference type="NCBIfam" id="TIGR01646">
    <property type="entry name" value="vgr_GE"/>
    <property type="match status" value="1"/>
</dbReference>
<name>A0A7Z2VZS3_9BURK</name>
<dbReference type="KEGG" id="mfy:HH212_22560"/>